<keyword evidence="3" id="KW-1185">Reference proteome</keyword>
<accession>A0AA88TWP8</accession>
<protein>
    <submittedName>
        <fullName evidence="2">Uncharacterized protein</fullName>
    </submittedName>
</protein>
<dbReference type="AlphaFoldDB" id="A0AA88TWP8"/>
<gene>
    <name evidence="2" type="ORF">Q8A67_004705</name>
</gene>
<dbReference type="EMBL" id="JAUYZG010000004">
    <property type="protein sequence ID" value="KAK2908868.1"/>
    <property type="molecule type" value="Genomic_DNA"/>
</dbReference>
<comment type="caution">
    <text evidence="2">The sequence shown here is derived from an EMBL/GenBank/DDBJ whole genome shotgun (WGS) entry which is preliminary data.</text>
</comment>
<feature type="region of interest" description="Disordered" evidence="1">
    <location>
        <begin position="90"/>
        <end position="112"/>
    </location>
</feature>
<dbReference type="Proteomes" id="UP001187343">
    <property type="component" value="Unassembled WGS sequence"/>
</dbReference>
<reference evidence="2" key="1">
    <citation type="submission" date="2023-08" db="EMBL/GenBank/DDBJ databases">
        <title>Chromosome-level Genome Assembly of mud carp (Cirrhinus molitorella).</title>
        <authorList>
            <person name="Liu H."/>
        </authorList>
    </citation>
    <scope>NUCLEOTIDE SEQUENCE</scope>
    <source>
        <strain evidence="2">Prfri</strain>
        <tissue evidence="2">Muscle</tissue>
    </source>
</reference>
<sequence>MCEKITRSFRFINYDKFRRYYNRHHSNWLRSLPSVTQSTNEEVSASVVNPLLPRVAPMAEGPREDLDTLSLAASESLVTDEQDCCLPLEETSSARSQSQHSHSDEGSSLQGAGSSVAFSLQDTIKMALAKLNLDPPPPALGPSNLLRRSVARPDEVLIPSCPDFTEVVVSAFRSAPSSRPDQVARTLAAMADAQEKETCISSLIVSPDEALKQELRCPNPECKRTDDLLVRVYNTVSGLTRIGNSMAHFLLALHSTMSSTTQDNASSLQGFSTGFGINGLF</sequence>
<evidence type="ECO:0000256" key="1">
    <source>
        <dbReference type="SAM" id="MobiDB-lite"/>
    </source>
</evidence>
<proteinExistence type="predicted"/>
<organism evidence="2 3">
    <name type="scientific">Cirrhinus molitorella</name>
    <name type="common">mud carp</name>
    <dbReference type="NCBI Taxonomy" id="172907"/>
    <lineage>
        <taxon>Eukaryota</taxon>
        <taxon>Metazoa</taxon>
        <taxon>Chordata</taxon>
        <taxon>Craniata</taxon>
        <taxon>Vertebrata</taxon>
        <taxon>Euteleostomi</taxon>
        <taxon>Actinopterygii</taxon>
        <taxon>Neopterygii</taxon>
        <taxon>Teleostei</taxon>
        <taxon>Ostariophysi</taxon>
        <taxon>Cypriniformes</taxon>
        <taxon>Cyprinidae</taxon>
        <taxon>Labeoninae</taxon>
        <taxon>Labeonini</taxon>
        <taxon>Cirrhinus</taxon>
    </lineage>
</organism>
<evidence type="ECO:0000313" key="2">
    <source>
        <dbReference type="EMBL" id="KAK2908868.1"/>
    </source>
</evidence>
<name>A0AA88TWP8_9TELE</name>
<evidence type="ECO:0000313" key="3">
    <source>
        <dbReference type="Proteomes" id="UP001187343"/>
    </source>
</evidence>